<organism evidence="5 6">
    <name type="scientific">Cupriavidus taiwanensis</name>
    <dbReference type="NCBI Taxonomy" id="164546"/>
    <lineage>
        <taxon>Bacteria</taxon>
        <taxon>Pseudomonadati</taxon>
        <taxon>Pseudomonadota</taxon>
        <taxon>Betaproteobacteria</taxon>
        <taxon>Burkholderiales</taxon>
        <taxon>Burkholderiaceae</taxon>
        <taxon>Cupriavidus</taxon>
    </lineage>
</organism>
<dbReference type="InterPro" id="IPR036188">
    <property type="entry name" value="FAD/NAD-bd_sf"/>
</dbReference>
<evidence type="ECO:0000256" key="1">
    <source>
        <dbReference type="ARBA" id="ARBA00009410"/>
    </source>
</evidence>
<proteinExistence type="inferred from homology"/>
<comment type="similarity">
    <text evidence="1">Belongs to the DadA oxidoreductase family.</text>
</comment>
<dbReference type="SUPFAM" id="SSF54373">
    <property type="entry name" value="FAD-linked reductases, C-terminal domain"/>
    <property type="match status" value="1"/>
</dbReference>
<dbReference type="AlphaFoldDB" id="A0A375IEM3"/>
<dbReference type="Gene3D" id="3.30.9.10">
    <property type="entry name" value="D-Amino Acid Oxidase, subunit A, domain 2"/>
    <property type="match status" value="1"/>
</dbReference>
<reference evidence="5 6" key="1">
    <citation type="submission" date="2018-01" db="EMBL/GenBank/DDBJ databases">
        <authorList>
            <person name="Gaut B.S."/>
            <person name="Morton B.R."/>
            <person name="Clegg M.T."/>
            <person name="Duvall M.R."/>
        </authorList>
    </citation>
    <scope>NUCLEOTIDE SEQUENCE [LARGE SCALE GENOMIC DNA]</scope>
    <source>
        <strain evidence="5">Cupriavidus taiwanensis LMG 19425</strain>
    </source>
</reference>
<dbReference type="InterPro" id="IPR006076">
    <property type="entry name" value="FAD-dep_OxRdtase"/>
</dbReference>
<evidence type="ECO:0000259" key="4">
    <source>
        <dbReference type="Pfam" id="PF01266"/>
    </source>
</evidence>
<dbReference type="Gene3D" id="3.50.50.60">
    <property type="entry name" value="FAD/NAD(P)-binding domain"/>
    <property type="match status" value="2"/>
</dbReference>
<keyword evidence="2 5" id="KW-0560">Oxidoreductase</keyword>
<evidence type="ECO:0000256" key="2">
    <source>
        <dbReference type="ARBA" id="ARBA00023002"/>
    </source>
</evidence>
<dbReference type="NCBIfam" id="NF001933">
    <property type="entry name" value="PRK00711.1"/>
    <property type="match status" value="1"/>
</dbReference>
<dbReference type="EMBL" id="LT991976">
    <property type="protein sequence ID" value="SPK72411.1"/>
    <property type="molecule type" value="Genomic_DNA"/>
</dbReference>
<keyword evidence="3" id="KW-0812">Transmembrane</keyword>
<sequence>MGGHRNHSVPRYPGPMHVIVIGAGAIGVSSAWYLRQAGFDVTVLERRGAPAQEASFGNAGVIAPGYVTPWAAPGMPAKILRTLFAREAPVLFRPAADPAMWRWIARWLRECRLERYRANKLRMQRLAFYSRACLHRLRSELEIDYEQSQGYLQLFRTARDLDLAAPAVALLRENNVPHRLVSAQECRRIEPGLAAGTPLAGGLHLPEDESGNCPMFVRALHRHAQAAGVSFRFDTRVMRIRPGRAGRLELELCRAGAQGAAPVLSADRVLVAAGADSAALLRPLGLRVPLYPVKGYSVTVLIRDELQAPLGALMDESYKVAMTRMGNRLRVAGTAELGSRRLDLRPAALHTLVKVARDWFPVAGNYQEATQWAGARPMLPDGPPLIGPTAVPGLFLNLGHGSTGWAMSCGSGKIAADQIAASAGTCASRGGPDIDMEGLLPDRYGLGPAN</sequence>
<dbReference type="Proteomes" id="UP000255505">
    <property type="component" value="Chromosome I"/>
</dbReference>
<feature type="transmembrane region" description="Helical" evidence="3">
    <location>
        <begin position="12"/>
        <end position="34"/>
    </location>
</feature>
<dbReference type="Pfam" id="PF01266">
    <property type="entry name" value="DAO"/>
    <property type="match status" value="1"/>
</dbReference>
<evidence type="ECO:0000256" key="3">
    <source>
        <dbReference type="SAM" id="Phobius"/>
    </source>
</evidence>
<dbReference type="GO" id="GO:0008718">
    <property type="term" value="F:D-amino-acid dehydrogenase activity"/>
    <property type="evidence" value="ECO:0007669"/>
    <property type="project" value="TreeGrafter"/>
</dbReference>
<dbReference type="PANTHER" id="PTHR13847">
    <property type="entry name" value="SARCOSINE DEHYDROGENASE-RELATED"/>
    <property type="match status" value="1"/>
</dbReference>
<name>A0A375IEM3_9BURK</name>
<accession>A0A375IEM3</accession>
<keyword evidence="3" id="KW-0472">Membrane</keyword>
<dbReference type="SUPFAM" id="SSF51905">
    <property type="entry name" value="FAD/NAD(P)-binding domain"/>
    <property type="match status" value="1"/>
</dbReference>
<dbReference type="GO" id="GO:0005737">
    <property type="term" value="C:cytoplasm"/>
    <property type="evidence" value="ECO:0007669"/>
    <property type="project" value="TreeGrafter"/>
</dbReference>
<dbReference type="GO" id="GO:0055130">
    <property type="term" value="P:D-alanine catabolic process"/>
    <property type="evidence" value="ECO:0007669"/>
    <property type="project" value="TreeGrafter"/>
</dbReference>
<evidence type="ECO:0000313" key="6">
    <source>
        <dbReference type="Proteomes" id="UP000255505"/>
    </source>
</evidence>
<evidence type="ECO:0000313" key="5">
    <source>
        <dbReference type="EMBL" id="SPK72411.1"/>
    </source>
</evidence>
<gene>
    <name evidence="5" type="primary">dadA</name>
    <name evidence="5" type="ORF">CT19425_70111</name>
</gene>
<feature type="domain" description="FAD dependent oxidoreductase" evidence="4">
    <location>
        <begin position="17"/>
        <end position="417"/>
    </location>
</feature>
<keyword evidence="3" id="KW-1133">Transmembrane helix</keyword>
<dbReference type="GO" id="GO:0005886">
    <property type="term" value="C:plasma membrane"/>
    <property type="evidence" value="ECO:0007669"/>
    <property type="project" value="TreeGrafter"/>
</dbReference>
<dbReference type="PANTHER" id="PTHR13847:SF280">
    <property type="entry name" value="D-AMINO ACID DEHYDROGENASE"/>
    <property type="match status" value="1"/>
</dbReference>
<protein>
    <submittedName>
        <fullName evidence="5">D-amino acid dehydrogenase small subunit</fullName>
        <ecNumber evidence="5">1.4.99.6</ecNumber>
    </submittedName>
</protein>
<dbReference type="EC" id="1.4.99.6" evidence="5"/>